<dbReference type="InterPro" id="IPR003961">
    <property type="entry name" value="FN3_dom"/>
</dbReference>
<evidence type="ECO:0000313" key="4">
    <source>
        <dbReference type="Proteomes" id="UP000636888"/>
    </source>
</evidence>
<accession>A0A8J7M3H1</accession>
<dbReference type="CDD" id="cd00063">
    <property type="entry name" value="FN3"/>
    <property type="match status" value="1"/>
</dbReference>
<keyword evidence="4" id="KW-1185">Reference proteome</keyword>
<dbReference type="Pfam" id="PF00041">
    <property type="entry name" value="fn3"/>
    <property type="match status" value="1"/>
</dbReference>
<sequence>MLLPLALGLPLLLSEGCGKGSAPVQAPASAPADTSGGSSTAPPTSGGGSSTAPTSGGTTTTAPASRKVTLQWNPNPPDNLAGYKVYYREDSPSAPFTGTGATQGSSPVDVSNQTTAVISGLETGHTYYFAVTAYNSAGEESPYSNIVSAP</sequence>
<protein>
    <submittedName>
        <fullName evidence="3">Fibronectin type III domain-containing protein</fullName>
    </submittedName>
</protein>
<gene>
    <name evidence="3" type="ORF">JFN93_24895</name>
</gene>
<feature type="compositionally biased region" description="Low complexity" evidence="1">
    <location>
        <begin position="21"/>
        <end position="65"/>
    </location>
</feature>
<dbReference type="InterPro" id="IPR036116">
    <property type="entry name" value="FN3_sf"/>
</dbReference>
<dbReference type="Gene3D" id="2.60.40.10">
    <property type="entry name" value="Immunoglobulins"/>
    <property type="match status" value="1"/>
</dbReference>
<proteinExistence type="predicted"/>
<evidence type="ECO:0000259" key="2">
    <source>
        <dbReference type="PROSITE" id="PS50853"/>
    </source>
</evidence>
<name>A0A8J7M3H1_9BACT</name>
<dbReference type="PROSITE" id="PS50853">
    <property type="entry name" value="FN3"/>
    <property type="match status" value="1"/>
</dbReference>
<dbReference type="EMBL" id="JAEMHM010000034">
    <property type="protein sequence ID" value="MBJ6727958.1"/>
    <property type="molecule type" value="Genomic_DNA"/>
</dbReference>
<dbReference type="Proteomes" id="UP000636888">
    <property type="component" value="Unassembled WGS sequence"/>
</dbReference>
<evidence type="ECO:0000256" key="1">
    <source>
        <dbReference type="SAM" id="MobiDB-lite"/>
    </source>
</evidence>
<feature type="region of interest" description="Disordered" evidence="1">
    <location>
        <begin position="18"/>
        <end position="84"/>
    </location>
</feature>
<organism evidence="3 4">
    <name type="scientific">Geomesophilobacter sediminis</name>
    <dbReference type="NCBI Taxonomy" id="2798584"/>
    <lineage>
        <taxon>Bacteria</taxon>
        <taxon>Pseudomonadati</taxon>
        <taxon>Thermodesulfobacteriota</taxon>
        <taxon>Desulfuromonadia</taxon>
        <taxon>Geobacterales</taxon>
        <taxon>Geobacteraceae</taxon>
        <taxon>Geomesophilobacter</taxon>
    </lineage>
</organism>
<feature type="domain" description="Fibronectin type-III" evidence="2">
    <location>
        <begin position="52"/>
        <end position="150"/>
    </location>
</feature>
<reference evidence="3" key="1">
    <citation type="submission" date="2020-12" db="EMBL/GenBank/DDBJ databases">
        <title>Geomonas sp. Red875, isolated from river sediment.</title>
        <authorList>
            <person name="Xu Z."/>
            <person name="Zhang Z."/>
            <person name="Masuda Y."/>
            <person name="Itoh H."/>
            <person name="Senoo K."/>
        </authorList>
    </citation>
    <scope>NUCLEOTIDE SEQUENCE</scope>
    <source>
        <strain evidence="3">Red875</strain>
    </source>
</reference>
<dbReference type="PRINTS" id="PR00014">
    <property type="entry name" value="FNTYPEIII"/>
</dbReference>
<comment type="caution">
    <text evidence="3">The sequence shown here is derived from an EMBL/GenBank/DDBJ whole genome shotgun (WGS) entry which is preliminary data.</text>
</comment>
<evidence type="ECO:0000313" key="3">
    <source>
        <dbReference type="EMBL" id="MBJ6727958.1"/>
    </source>
</evidence>
<dbReference type="AlphaFoldDB" id="A0A8J7M3H1"/>
<dbReference type="InterPro" id="IPR013783">
    <property type="entry name" value="Ig-like_fold"/>
</dbReference>
<dbReference type="SUPFAM" id="SSF49265">
    <property type="entry name" value="Fibronectin type III"/>
    <property type="match status" value="1"/>
</dbReference>
<dbReference type="SMART" id="SM00060">
    <property type="entry name" value="FN3"/>
    <property type="match status" value="1"/>
</dbReference>